<name>A0A843WHV5_COLES</name>
<feature type="domain" description="DUF7734" evidence="3">
    <location>
        <begin position="95"/>
        <end position="181"/>
    </location>
</feature>
<evidence type="ECO:0000259" key="3">
    <source>
        <dbReference type="Pfam" id="PF24869"/>
    </source>
</evidence>
<dbReference type="Proteomes" id="UP000652761">
    <property type="component" value="Unassembled WGS sequence"/>
</dbReference>
<dbReference type="EMBL" id="NMUH01003076">
    <property type="protein sequence ID" value="MQM03654.1"/>
    <property type="molecule type" value="Genomic_DNA"/>
</dbReference>
<feature type="signal peptide" evidence="2">
    <location>
        <begin position="1"/>
        <end position="15"/>
    </location>
</feature>
<proteinExistence type="predicted"/>
<keyword evidence="5" id="KW-1185">Reference proteome</keyword>
<protein>
    <recommendedName>
        <fullName evidence="3">DUF7734 domain-containing protein</fullName>
    </recommendedName>
</protein>
<feature type="compositionally biased region" description="Low complexity" evidence="1">
    <location>
        <begin position="54"/>
        <end position="64"/>
    </location>
</feature>
<comment type="caution">
    <text evidence="4">The sequence shown here is derived from an EMBL/GenBank/DDBJ whole genome shotgun (WGS) entry which is preliminary data.</text>
</comment>
<evidence type="ECO:0000256" key="2">
    <source>
        <dbReference type="SAM" id="SignalP"/>
    </source>
</evidence>
<evidence type="ECO:0000313" key="4">
    <source>
        <dbReference type="EMBL" id="MQM03654.1"/>
    </source>
</evidence>
<dbReference type="AlphaFoldDB" id="A0A843WHV5"/>
<feature type="chain" id="PRO_5032941391" description="DUF7734 domain-containing protein" evidence="2">
    <location>
        <begin position="16"/>
        <end position="187"/>
    </location>
</feature>
<reference evidence="4" key="1">
    <citation type="submission" date="2017-07" db="EMBL/GenBank/DDBJ databases">
        <title>Taro Niue Genome Assembly and Annotation.</title>
        <authorList>
            <person name="Atibalentja N."/>
            <person name="Keating K."/>
            <person name="Fields C.J."/>
        </authorList>
    </citation>
    <scope>NUCLEOTIDE SEQUENCE</scope>
    <source>
        <strain evidence="4">Niue_2</strain>
        <tissue evidence="4">Leaf</tissue>
    </source>
</reference>
<accession>A0A843WHV5</accession>
<gene>
    <name evidence="4" type="ORF">Taro_036445</name>
</gene>
<dbReference type="InterPro" id="IPR056636">
    <property type="entry name" value="DUF7734"/>
</dbReference>
<keyword evidence="2" id="KW-0732">Signal</keyword>
<dbReference type="PANTHER" id="PTHR36729:SF2">
    <property type="entry name" value="EXPRESSED PROTEIN"/>
    <property type="match status" value="1"/>
</dbReference>
<dbReference type="Pfam" id="PF24869">
    <property type="entry name" value="DUF7734"/>
    <property type="match status" value="1"/>
</dbReference>
<dbReference type="GO" id="GO:0009507">
    <property type="term" value="C:chloroplast"/>
    <property type="evidence" value="ECO:0007669"/>
    <property type="project" value="TreeGrafter"/>
</dbReference>
<sequence>MLLLLQLSFLRRSATAPPNACPLRRTTTPALLLPSAAAAPSPSPPRWAALPLARRTAASRAPRPGGRHPCRARRRARYYGDDDEEEGRGHNGEIAMIESYSAGARGVALLVHAAVDGEEETVLVFKGFSSLLSSVTTSDPAKSVLPARAVIRAVDVVRGPFDPSNIEYLERDLPWDAFKTRIQQGKP</sequence>
<dbReference type="PANTHER" id="PTHR36729">
    <property type="entry name" value="EXPRESSED PROTEIN"/>
    <property type="match status" value="1"/>
</dbReference>
<feature type="compositionally biased region" description="Basic residues" evidence="1">
    <location>
        <begin position="65"/>
        <end position="77"/>
    </location>
</feature>
<evidence type="ECO:0000256" key="1">
    <source>
        <dbReference type="SAM" id="MobiDB-lite"/>
    </source>
</evidence>
<dbReference type="OrthoDB" id="2018366at2759"/>
<feature type="region of interest" description="Disordered" evidence="1">
    <location>
        <begin position="54"/>
        <end position="90"/>
    </location>
</feature>
<evidence type="ECO:0000313" key="5">
    <source>
        <dbReference type="Proteomes" id="UP000652761"/>
    </source>
</evidence>
<organism evidence="4 5">
    <name type="scientific">Colocasia esculenta</name>
    <name type="common">Wild taro</name>
    <name type="synonym">Arum esculentum</name>
    <dbReference type="NCBI Taxonomy" id="4460"/>
    <lineage>
        <taxon>Eukaryota</taxon>
        <taxon>Viridiplantae</taxon>
        <taxon>Streptophyta</taxon>
        <taxon>Embryophyta</taxon>
        <taxon>Tracheophyta</taxon>
        <taxon>Spermatophyta</taxon>
        <taxon>Magnoliopsida</taxon>
        <taxon>Liliopsida</taxon>
        <taxon>Araceae</taxon>
        <taxon>Aroideae</taxon>
        <taxon>Colocasieae</taxon>
        <taxon>Colocasia</taxon>
    </lineage>
</organism>